<keyword evidence="4" id="KW-0413">Isomerase</keyword>
<dbReference type="InterPro" id="IPR005952">
    <property type="entry name" value="Phosphogly_mut1"/>
</dbReference>
<evidence type="ECO:0000256" key="3">
    <source>
        <dbReference type="ARBA" id="ARBA00023152"/>
    </source>
</evidence>
<feature type="binding site" evidence="6">
    <location>
        <begin position="86"/>
        <end position="89"/>
    </location>
    <ligand>
        <name>substrate</name>
    </ligand>
</feature>
<dbReference type="EC" id="5.4.2.11" evidence="2"/>
<feature type="binding site" evidence="6">
    <location>
        <begin position="26"/>
        <end position="27"/>
    </location>
    <ligand>
        <name>substrate</name>
    </ligand>
</feature>
<dbReference type="SUPFAM" id="SSF53254">
    <property type="entry name" value="Phosphoglycerate mutase-like"/>
    <property type="match status" value="1"/>
</dbReference>
<dbReference type="OrthoDB" id="4697614at2"/>
<keyword evidence="3" id="KW-0324">Glycolysis</keyword>
<evidence type="ECO:0000256" key="5">
    <source>
        <dbReference type="PIRSR" id="PIRSR613078-1"/>
    </source>
</evidence>
<evidence type="ECO:0000256" key="1">
    <source>
        <dbReference type="ARBA" id="ARBA00006717"/>
    </source>
</evidence>
<protein>
    <recommendedName>
        <fullName evidence="2">phosphoglycerate mutase (2,3-diphosphoglycerate-dependent)</fullName>
        <ecNumber evidence="2">5.4.2.11</ecNumber>
    </recommendedName>
</protein>
<organism evidence="8 9">
    <name type="scientific">Bifidobacterium avesanii</name>
    <dbReference type="NCBI Taxonomy" id="1798157"/>
    <lineage>
        <taxon>Bacteria</taxon>
        <taxon>Bacillati</taxon>
        <taxon>Actinomycetota</taxon>
        <taxon>Actinomycetes</taxon>
        <taxon>Bifidobacteriales</taxon>
        <taxon>Bifidobacteriaceae</taxon>
        <taxon>Bifidobacterium</taxon>
    </lineage>
</organism>
<reference evidence="8 9" key="1">
    <citation type="submission" date="2019-10" db="EMBL/GenBank/DDBJ databases">
        <title>Bifidobacterium from non-human primates.</title>
        <authorList>
            <person name="Modesto M."/>
        </authorList>
    </citation>
    <scope>NUCLEOTIDE SEQUENCE [LARGE SCALE GENOMIC DNA]</scope>
    <source>
        <strain evidence="8 9">TREC</strain>
    </source>
</reference>
<dbReference type="GO" id="GO:0004619">
    <property type="term" value="F:phosphoglycerate mutase activity"/>
    <property type="evidence" value="ECO:0007669"/>
    <property type="project" value="UniProtKB-EC"/>
</dbReference>
<dbReference type="AlphaFoldDB" id="A0A7K3TJ75"/>
<comment type="similarity">
    <text evidence="1">Belongs to the phosphoglycerate mutase family. BPG-dependent PGAM subfamily.</text>
</comment>
<comment type="caution">
    <text evidence="8">The sequence shown here is derived from an EMBL/GenBank/DDBJ whole genome shotgun (WGS) entry which is preliminary data.</text>
</comment>
<dbReference type="EMBL" id="WHZY01000018">
    <property type="protein sequence ID" value="NEG79177.1"/>
    <property type="molecule type" value="Genomic_DNA"/>
</dbReference>
<evidence type="ECO:0000313" key="9">
    <source>
        <dbReference type="Proteomes" id="UP000469763"/>
    </source>
</evidence>
<evidence type="ECO:0000256" key="6">
    <source>
        <dbReference type="PIRSR" id="PIRSR613078-2"/>
    </source>
</evidence>
<feature type="active site" description="Proton donor/acceptor" evidence="5">
    <location>
        <position position="86"/>
    </location>
</feature>
<dbReference type="InterPro" id="IPR013078">
    <property type="entry name" value="His_Pase_superF_clade-1"/>
</dbReference>
<evidence type="ECO:0000313" key="8">
    <source>
        <dbReference type="EMBL" id="NEG79177.1"/>
    </source>
</evidence>
<feature type="binding site" evidence="6">
    <location>
        <position position="66"/>
    </location>
    <ligand>
        <name>substrate</name>
    </ligand>
</feature>
<keyword evidence="9" id="KW-1185">Reference proteome</keyword>
<dbReference type="SMART" id="SM00855">
    <property type="entry name" value="PGAM"/>
    <property type="match status" value="1"/>
</dbReference>
<evidence type="ECO:0000256" key="2">
    <source>
        <dbReference type="ARBA" id="ARBA00012028"/>
    </source>
</evidence>
<feature type="active site" description="Tele-phosphohistidine intermediate" evidence="5">
    <location>
        <position position="14"/>
    </location>
</feature>
<dbReference type="Pfam" id="PF00300">
    <property type="entry name" value="His_Phos_1"/>
    <property type="match status" value="1"/>
</dbReference>
<dbReference type="Proteomes" id="UP000469763">
    <property type="component" value="Unassembled WGS sequence"/>
</dbReference>
<dbReference type="GO" id="GO:0006096">
    <property type="term" value="P:glycolytic process"/>
    <property type="evidence" value="ECO:0007669"/>
    <property type="project" value="UniProtKB-KW"/>
</dbReference>
<feature type="site" description="Transition state stabilizer" evidence="7">
    <location>
        <position position="175"/>
    </location>
</feature>
<dbReference type="CDD" id="cd07067">
    <property type="entry name" value="HP_PGM_like"/>
    <property type="match status" value="1"/>
</dbReference>
<evidence type="ECO:0000256" key="4">
    <source>
        <dbReference type="ARBA" id="ARBA00023235"/>
    </source>
</evidence>
<name>A0A7K3TJ75_9BIFI</name>
<evidence type="ECO:0000256" key="7">
    <source>
        <dbReference type="PIRSR" id="PIRSR613078-3"/>
    </source>
</evidence>
<sequence>MQPNMTGQLYLLRHGQTYWALSGQHTGLADVPLTAKGVEQASDAGIRLKAMHPADFAATYVSPMLRARQTAEAAGLDAEVVDDLHEWDYGRAEGRTRAQLAEIMGGKWDLWEDGPAVLPREIGGERVENLPDGTPVTVAGGDGETLDEVYERAGRVVAQVRPFIDRGEDVLLVAHSHILRMVTVAWCGLPAIAGRTFELGTAQFSVLGVHKGQPVIQHWGL</sequence>
<dbReference type="Gene3D" id="3.40.50.1240">
    <property type="entry name" value="Phosphoglycerate mutase-like"/>
    <property type="match status" value="1"/>
</dbReference>
<dbReference type="InterPro" id="IPR029033">
    <property type="entry name" value="His_PPase_superfam"/>
</dbReference>
<proteinExistence type="inferred from homology"/>
<dbReference type="PANTHER" id="PTHR11931">
    <property type="entry name" value="PHOSPHOGLYCERATE MUTASE"/>
    <property type="match status" value="1"/>
</dbReference>
<gene>
    <name evidence="8" type="ORF">GFD22_09390</name>
</gene>
<accession>A0A7K3TJ75</accession>